<dbReference type="GO" id="GO:0005524">
    <property type="term" value="F:ATP binding"/>
    <property type="evidence" value="ECO:0007669"/>
    <property type="project" value="UniProtKB-KW"/>
</dbReference>
<dbReference type="CDD" id="cd14014">
    <property type="entry name" value="STKc_PknB_like"/>
    <property type="match status" value="1"/>
</dbReference>
<reference evidence="6" key="1">
    <citation type="submission" date="2015-08" db="EMBL/GenBank/DDBJ databases">
        <authorList>
            <person name="Babu N.S."/>
            <person name="Beckwith C.J."/>
            <person name="Beseler K.G."/>
            <person name="Brison A."/>
            <person name="Carone J.V."/>
            <person name="Caskin T.P."/>
            <person name="Diamond M."/>
            <person name="Durham M.E."/>
            <person name="Foxe J.M."/>
            <person name="Go M."/>
            <person name="Henderson B.A."/>
            <person name="Jones I.B."/>
            <person name="McGettigan J.A."/>
            <person name="Micheletti S.J."/>
            <person name="Nasrallah M.E."/>
            <person name="Ortiz D."/>
            <person name="Piller C.R."/>
            <person name="Privatt S.R."/>
            <person name="Schneider S.L."/>
            <person name="Sharp S."/>
            <person name="Smith T.C."/>
            <person name="Stanton J.D."/>
            <person name="Ullery H.E."/>
            <person name="Wilson R.J."/>
            <person name="Serrano M.G."/>
            <person name="Buck G."/>
            <person name="Lee V."/>
            <person name="Wang Y."/>
            <person name="Carvalho R."/>
            <person name="Voegtly L."/>
            <person name="Shi R."/>
            <person name="Duckworth R."/>
            <person name="Johnson A."/>
            <person name="Loviza R."/>
            <person name="Walstead R."/>
            <person name="Shah Z."/>
            <person name="Kiflezghi M."/>
            <person name="Wade K."/>
            <person name="Ball S.L."/>
            <person name="Bradley K.W."/>
            <person name="Asai D.J."/>
            <person name="Bowman C.A."/>
            <person name="Russell D.A."/>
            <person name="Pope W.H."/>
            <person name="Jacobs-Sera D."/>
            <person name="Hendrix R.W."/>
            <person name="Hatfull G.F."/>
        </authorList>
    </citation>
    <scope>NUCLEOTIDE SEQUENCE</scope>
</reference>
<name>A0A2P2C2V0_9ZZZZ</name>
<evidence type="ECO:0000256" key="4">
    <source>
        <dbReference type="ARBA" id="ARBA00022840"/>
    </source>
</evidence>
<dbReference type="SMART" id="SM00220">
    <property type="entry name" value="S_TKc"/>
    <property type="match status" value="1"/>
</dbReference>
<evidence type="ECO:0000313" key="6">
    <source>
        <dbReference type="EMBL" id="CUR56314.1"/>
    </source>
</evidence>
<dbReference type="PANTHER" id="PTHR43289">
    <property type="entry name" value="MITOGEN-ACTIVATED PROTEIN KINASE KINASE KINASE 20-RELATED"/>
    <property type="match status" value="1"/>
</dbReference>
<keyword evidence="6" id="KW-0723">Serine/threonine-protein kinase</keyword>
<dbReference type="AlphaFoldDB" id="A0A2P2C2V0"/>
<evidence type="ECO:0000256" key="1">
    <source>
        <dbReference type="ARBA" id="ARBA00022679"/>
    </source>
</evidence>
<dbReference type="GO" id="GO:0004674">
    <property type="term" value="F:protein serine/threonine kinase activity"/>
    <property type="evidence" value="ECO:0007669"/>
    <property type="project" value="UniProtKB-KW"/>
</dbReference>
<keyword evidence="2" id="KW-0547">Nucleotide-binding</keyword>
<dbReference type="EMBL" id="CZKB01000003">
    <property type="protein sequence ID" value="CUR56314.1"/>
    <property type="molecule type" value="Genomic_DNA"/>
</dbReference>
<organism evidence="6">
    <name type="scientific">metagenome</name>
    <dbReference type="NCBI Taxonomy" id="256318"/>
    <lineage>
        <taxon>unclassified sequences</taxon>
        <taxon>metagenomes</taxon>
    </lineage>
</organism>
<keyword evidence="3 6" id="KW-0418">Kinase</keyword>
<dbReference type="InterPro" id="IPR011009">
    <property type="entry name" value="Kinase-like_dom_sf"/>
</dbReference>
<accession>A0A2P2C2V0</accession>
<dbReference type="Gene3D" id="1.10.510.10">
    <property type="entry name" value="Transferase(Phosphotransferase) domain 1"/>
    <property type="match status" value="1"/>
</dbReference>
<dbReference type="Pfam" id="PF00069">
    <property type="entry name" value="Pkinase"/>
    <property type="match status" value="1"/>
</dbReference>
<protein>
    <submittedName>
        <fullName evidence="6">Non-specific serine/threonine protein kinase</fullName>
    </submittedName>
</protein>
<feature type="domain" description="Protein kinase" evidence="5">
    <location>
        <begin position="20"/>
        <end position="284"/>
    </location>
</feature>
<sequence length="299" mass="32566">MGRNDDGWRLAEGELLAPGLSALRRLGGGAAYEAWLCFDEVTWSPVVVKVLRPSQLEDGSSRRGLRREVLALTTINHPVVVRGLRDGQDGERPHVVLEHIDGPRLSSLIRRYGRLQEQQYLPLAIDVAAALHYFRHIGWTHLDIKPSNVIMGAPARLIDLSVARPEEDARRLRHPIGTDAYMAPEQCVPGGASETGGPVPSYASDVWGLGATLFHAVAGRRPFEHGDPDADDVRRRFPQLAEAPAALPDDVPPVVAGTILACLRPDPADRPRPHEVAEALEPVLASLPRGSLAGFRIRG</sequence>
<dbReference type="InterPro" id="IPR000719">
    <property type="entry name" value="Prot_kinase_dom"/>
</dbReference>
<gene>
    <name evidence="6" type="ORF">NOCA1110018</name>
</gene>
<dbReference type="PANTHER" id="PTHR43289:SF6">
    <property type="entry name" value="SERINE_THREONINE-PROTEIN KINASE NEKL-3"/>
    <property type="match status" value="1"/>
</dbReference>
<evidence type="ECO:0000256" key="2">
    <source>
        <dbReference type="ARBA" id="ARBA00022741"/>
    </source>
</evidence>
<evidence type="ECO:0000259" key="5">
    <source>
        <dbReference type="PROSITE" id="PS50011"/>
    </source>
</evidence>
<keyword evidence="4" id="KW-0067">ATP-binding</keyword>
<dbReference type="PROSITE" id="PS50011">
    <property type="entry name" value="PROTEIN_KINASE_DOM"/>
    <property type="match status" value="1"/>
</dbReference>
<keyword evidence="1" id="KW-0808">Transferase</keyword>
<proteinExistence type="predicted"/>
<evidence type="ECO:0000256" key="3">
    <source>
        <dbReference type="ARBA" id="ARBA00022777"/>
    </source>
</evidence>
<dbReference type="SUPFAM" id="SSF56112">
    <property type="entry name" value="Protein kinase-like (PK-like)"/>
    <property type="match status" value="1"/>
</dbReference>
<dbReference type="Gene3D" id="3.30.200.20">
    <property type="entry name" value="Phosphorylase Kinase, domain 1"/>
    <property type="match status" value="1"/>
</dbReference>